<gene>
    <name evidence="2" type="ORF">BLA13014_04588</name>
</gene>
<name>A0A6P2NT32_9BURK</name>
<evidence type="ECO:0000313" key="3">
    <source>
        <dbReference type="Proteomes" id="UP000494261"/>
    </source>
</evidence>
<dbReference type="Proteomes" id="UP000494261">
    <property type="component" value="Unassembled WGS sequence"/>
</dbReference>
<feature type="region of interest" description="Disordered" evidence="1">
    <location>
        <begin position="1"/>
        <end position="30"/>
    </location>
</feature>
<protein>
    <submittedName>
        <fullName evidence="2">Uncharacterized protein</fullName>
    </submittedName>
</protein>
<accession>A0A6P2NT32</accession>
<proteinExistence type="predicted"/>
<evidence type="ECO:0000256" key="1">
    <source>
        <dbReference type="SAM" id="MobiDB-lite"/>
    </source>
</evidence>
<reference evidence="2 3" key="1">
    <citation type="submission" date="2019-09" db="EMBL/GenBank/DDBJ databases">
        <authorList>
            <person name="Depoorter E."/>
        </authorList>
    </citation>
    <scope>NUCLEOTIDE SEQUENCE [LARGE SCALE GENOMIC DNA]</scope>
    <source>
        <strain evidence="2">LMG 13014</strain>
    </source>
</reference>
<feature type="compositionally biased region" description="Basic and acidic residues" evidence="1">
    <location>
        <begin position="1"/>
        <end position="11"/>
    </location>
</feature>
<dbReference type="EMBL" id="CABVQC010000033">
    <property type="protein sequence ID" value="VWB98106.1"/>
    <property type="molecule type" value="Genomic_DNA"/>
</dbReference>
<sequence length="75" mass="8252">MESQKLPKSESETSQEPTFLHDAESPSQFPTFVTRKTLSERFATNSSDTLESTLLRHVTNAPCSPASPKPESNQG</sequence>
<organism evidence="2 3">
    <name type="scientific">Burkholderia aenigmatica</name>
    <dbReference type="NCBI Taxonomy" id="2015348"/>
    <lineage>
        <taxon>Bacteria</taxon>
        <taxon>Pseudomonadati</taxon>
        <taxon>Pseudomonadota</taxon>
        <taxon>Betaproteobacteria</taxon>
        <taxon>Burkholderiales</taxon>
        <taxon>Burkholderiaceae</taxon>
        <taxon>Burkholderia</taxon>
        <taxon>Burkholderia cepacia complex</taxon>
    </lineage>
</organism>
<evidence type="ECO:0000313" key="2">
    <source>
        <dbReference type="EMBL" id="VWB98106.1"/>
    </source>
</evidence>
<dbReference type="AlphaFoldDB" id="A0A6P2NT32"/>